<dbReference type="PANTHER" id="PTHR37816:SF1">
    <property type="entry name" value="TOXIN"/>
    <property type="match status" value="1"/>
</dbReference>
<reference evidence="1" key="1">
    <citation type="submission" date="2023-03" db="EMBL/GenBank/DDBJ databases">
        <title>Massive genome expansion in bonnet fungi (Mycena s.s.) driven by repeated elements and novel gene families across ecological guilds.</title>
        <authorList>
            <consortium name="Lawrence Berkeley National Laboratory"/>
            <person name="Harder C.B."/>
            <person name="Miyauchi S."/>
            <person name="Viragh M."/>
            <person name="Kuo A."/>
            <person name="Thoen E."/>
            <person name="Andreopoulos B."/>
            <person name="Lu D."/>
            <person name="Skrede I."/>
            <person name="Drula E."/>
            <person name="Henrissat B."/>
            <person name="Morin E."/>
            <person name="Kohler A."/>
            <person name="Barry K."/>
            <person name="LaButti K."/>
            <person name="Morin E."/>
            <person name="Salamov A."/>
            <person name="Lipzen A."/>
            <person name="Mereny Z."/>
            <person name="Hegedus B."/>
            <person name="Baldrian P."/>
            <person name="Stursova M."/>
            <person name="Weitz H."/>
            <person name="Taylor A."/>
            <person name="Grigoriev I.V."/>
            <person name="Nagy L.G."/>
            <person name="Martin F."/>
            <person name="Kauserud H."/>
        </authorList>
    </citation>
    <scope>NUCLEOTIDE SEQUENCE</scope>
    <source>
        <strain evidence="1">CBHHK188m</strain>
    </source>
</reference>
<dbReference type="EMBL" id="JARJLG010000239">
    <property type="protein sequence ID" value="KAJ7724306.1"/>
    <property type="molecule type" value="Genomic_DNA"/>
</dbReference>
<dbReference type="InterPro" id="IPR052922">
    <property type="entry name" value="Cytidylate_Kinase-2"/>
</dbReference>
<evidence type="ECO:0008006" key="3">
    <source>
        <dbReference type="Google" id="ProtNLM"/>
    </source>
</evidence>
<dbReference type="InterPro" id="IPR027417">
    <property type="entry name" value="P-loop_NTPase"/>
</dbReference>
<keyword evidence="2" id="KW-1185">Reference proteome</keyword>
<accession>A0AAD7HMS0</accession>
<dbReference type="PANTHER" id="PTHR37816">
    <property type="entry name" value="YALI0E33011P"/>
    <property type="match status" value="1"/>
</dbReference>
<dbReference type="AlphaFoldDB" id="A0AAD7HMS0"/>
<dbReference type="InterPro" id="IPR031322">
    <property type="entry name" value="Shikimate/glucono_kinase"/>
</dbReference>
<evidence type="ECO:0000313" key="1">
    <source>
        <dbReference type="EMBL" id="KAJ7724306.1"/>
    </source>
</evidence>
<evidence type="ECO:0000313" key="2">
    <source>
        <dbReference type="Proteomes" id="UP001215280"/>
    </source>
</evidence>
<sequence>MVPPPPLIGDGYGNYRVNVVGNSGTGKSTLGKQLADLLGVPFISLDTFFWKPGWKTSTSEEMREKVALALENAPNGWVVDGNYNSRIGTIVKDNSTDVIWLDPPLALYLPRLIFRTFLRLLGLAPSCSPGCPEMAIEVFFSKESIIWRCISNHWRTRNRESARMNEIGIGVGTNVNRQKMRRIGGWGGELRAWVGEVERMLQRE</sequence>
<name>A0AAD7HMS0_9AGAR</name>
<proteinExistence type="predicted"/>
<protein>
    <recommendedName>
        <fullName evidence="3">Adenylate kinase</fullName>
    </recommendedName>
</protein>
<dbReference type="Gene3D" id="3.40.50.300">
    <property type="entry name" value="P-loop containing nucleotide triphosphate hydrolases"/>
    <property type="match status" value="1"/>
</dbReference>
<dbReference type="Proteomes" id="UP001215280">
    <property type="component" value="Unassembled WGS sequence"/>
</dbReference>
<gene>
    <name evidence="1" type="ORF">DFH07DRAFT_931817</name>
</gene>
<comment type="caution">
    <text evidence="1">The sequence shown here is derived from an EMBL/GenBank/DDBJ whole genome shotgun (WGS) entry which is preliminary data.</text>
</comment>
<organism evidence="1 2">
    <name type="scientific">Mycena maculata</name>
    <dbReference type="NCBI Taxonomy" id="230809"/>
    <lineage>
        <taxon>Eukaryota</taxon>
        <taxon>Fungi</taxon>
        <taxon>Dikarya</taxon>
        <taxon>Basidiomycota</taxon>
        <taxon>Agaricomycotina</taxon>
        <taxon>Agaricomycetes</taxon>
        <taxon>Agaricomycetidae</taxon>
        <taxon>Agaricales</taxon>
        <taxon>Marasmiineae</taxon>
        <taxon>Mycenaceae</taxon>
        <taxon>Mycena</taxon>
    </lineage>
</organism>
<dbReference type="Pfam" id="PF01202">
    <property type="entry name" value="SKI"/>
    <property type="match status" value="1"/>
</dbReference>
<dbReference type="SUPFAM" id="SSF52540">
    <property type="entry name" value="P-loop containing nucleoside triphosphate hydrolases"/>
    <property type="match status" value="1"/>
</dbReference>